<dbReference type="InterPro" id="IPR036271">
    <property type="entry name" value="Tet_transcr_reg_TetR-rel_C_sf"/>
</dbReference>
<accession>A0ABV8DEJ5</accession>
<dbReference type="PRINTS" id="PR00455">
    <property type="entry name" value="HTHTETR"/>
</dbReference>
<reference evidence="7" key="1">
    <citation type="journal article" date="2019" name="Int. J. Syst. Evol. Microbiol.">
        <title>The Global Catalogue of Microorganisms (GCM) 10K type strain sequencing project: providing services to taxonomists for standard genome sequencing and annotation.</title>
        <authorList>
            <consortium name="The Broad Institute Genomics Platform"/>
            <consortium name="The Broad Institute Genome Sequencing Center for Infectious Disease"/>
            <person name="Wu L."/>
            <person name="Ma J."/>
        </authorList>
    </citation>
    <scope>NUCLEOTIDE SEQUENCE [LARGE SCALE GENOMIC DNA]</scope>
    <source>
        <strain evidence="7">CCUG 2113</strain>
    </source>
</reference>
<dbReference type="InterPro" id="IPR009057">
    <property type="entry name" value="Homeodomain-like_sf"/>
</dbReference>
<dbReference type="EMBL" id="JBHSAJ010000053">
    <property type="protein sequence ID" value="MFC3936519.1"/>
    <property type="molecule type" value="Genomic_DNA"/>
</dbReference>
<feature type="DNA-binding region" description="H-T-H motif" evidence="4">
    <location>
        <begin position="32"/>
        <end position="51"/>
    </location>
</feature>
<keyword evidence="3" id="KW-0804">Transcription</keyword>
<evidence type="ECO:0000256" key="1">
    <source>
        <dbReference type="ARBA" id="ARBA00023015"/>
    </source>
</evidence>
<evidence type="ECO:0000313" key="6">
    <source>
        <dbReference type="EMBL" id="MFC3936519.1"/>
    </source>
</evidence>
<protein>
    <submittedName>
        <fullName evidence="6">TetR/AcrR family transcriptional regulator</fullName>
    </submittedName>
</protein>
<dbReference type="RefSeq" id="WP_055397691.1">
    <property type="nucleotide sequence ID" value="NZ_JAMXAX010000093.1"/>
</dbReference>
<dbReference type="SUPFAM" id="SSF48498">
    <property type="entry name" value="Tetracyclin repressor-like, C-terminal domain"/>
    <property type="match status" value="1"/>
</dbReference>
<keyword evidence="7" id="KW-1185">Reference proteome</keyword>
<dbReference type="InterPro" id="IPR001647">
    <property type="entry name" value="HTH_TetR"/>
</dbReference>
<evidence type="ECO:0000259" key="5">
    <source>
        <dbReference type="PROSITE" id="PS50977"/>
    </source>
</evidence>
<dbReference type="PANTHER" id="PTHR47506:SF7">
    <property type="entry name" value="TRANSCRIPTIONAL REGULATORY PROTEIN"/>
    <property type="match status" value="1"/>
</dbReference>
<organism evidence="6 7">
    <name type="scientific">Acidovorax facilis</name>
    <dbReference type="NCBI Taxonomy" id="12917"/>
    <lineage>
        <taxon>Bacteria</taxon>
        <taxon>Pseudomonadati</taxon>
        <taxon>Pseudomonadota</taxon>
        <taxon>Betaproteobacteria</taxon>
        <taxon>Burkholderiales</taxon>
        <taxon>Comamonadaceae</taxon>
        <taxon>Acidovorax</taxon>
    </lineage>
</organism>
<dbReference type="Pfam" id="PF00440">
    <property type="entry name" value="TetR_N"/>
    <property type="match status" value="1"/>
</dbReference>
<name>A0ABV8DEJ5_9BURK</name>
<evidence type="ECO:0000313" key="7">
    <source>
        <dbReference type="Proteomes" id="UP001595693"/>
    </source>
</evidence>
<sequence>MKVSKEQMAENRERILEMAAQLFREKGFDGIGVADLMKSAGLTHGGFYGHFASKDDLMAQATERALGKLHTAWAALARDAAHNGQDPLGAVEAAYLSARHRDAPGHGCLLAALGSDAARQGPAVRQAVTDGVQKQVDALATLMPGRTKAAKRQRALADYASMVGAMVLARAVDDPDFSDEILQATAAALRVCAPPAA</sequence>
<keyword evidence="1" id="KW-0805">Transcription regulation</keyword>
<evidence type="ECO:0000256" key="3">
    <source>
        <dbReference type="ARBA" id="ARBA00023163"/>
    </source>
</evidence>
<comment type="caution">
    <text evidence="6">The sequence shown here is derived from an EMBL/GenBank/DDBJ whole genome shotgun (WGS) entry which is preliminary data.</text>
</comment>
<dbReference type="PROSITE" id="PS50977">
    <property type="entry name" value="HTH_TETR_2"/>
    <property type="match status" value="1"/>
</dbReference>
<keyword evidence="2 4" id="KW-0238">DNA-binding</keyword>
<dbReference type="PANTHER" id="PTHR47506">
    <property type="entry name" value="TRANSCRIPTIONAL REGULATORY PROTEIN"/>
    <property type="match status" value="1"/>
</dbReference>
<dbReference type="Gene3D" id="1.10.357.10">
    <property type="entry name" value="Tetracycline Repressor, domain 2"/>
    <property type="match status" value="1"/>
</dbReference>
<evidence type="ECO:0000256" key="4">
    <source>
        <dbReference type="PROSITE-ProRule" id="PRU00335"/>
    </source>
</evidence>
<dbReference type="Proteomes" id="UP001595693">
    <property type="component" value="Unassembled WGS sequence"/>
</dbReference>
<dbReference type="Gene3D" id="1.10.10.60">
    <property type="entry name" value="Homeodomain-like"/>
    <property type="match status" value="1"/>
</dbReference>
<evidence type="ECO:0000256" key="2">
    <source>
        <dbReference type="ARBA" id="ARBA00023125"/>
    </source>
</evidence>
<proteinExistence type="predicted"/>
<gene>
    <name evidence="6" type="ORF">ACFOW3_18025</name>
</gene>
<feature type="domain" description="HTH tetR-type" evidence="5">
    <location>
        <begin position="9"/>
        <end position="69"/>
    </location>
</feature>
<dbReference type="SUPFAM" id="SSF46689">
    <property type="entry name" value="Homeodomain-like"/>
    <property type="match status" value="1"/>
</dbReference>